<comment type="caution">
    <text evidence="3">The sequence shown here is derived from an EMBL/GenBank/DDBJ whole genome shotgun (WGS) entry which is preliminary data.</text>
</comment>
<dbReference type="RefSeq" id="WP_183635859.1">
    <property type="nucleotide sequence ID" value="NZ_BAABLE010000005.1"/>
</dbReference>
<reference evidence="3 4" key="1">
    <citation type="submission" date="2020-08" db="EMBL/GenBank/DDBJ databases">
        <title>Genomic Encyclopedia of Type Strains, Phase IV (KMG-IV): sequencing the most valuable type-strain genomes for metagenomic binning, comparative biology and taxonomic classification.</title>
        <authorList>
            <person name="Goeker M."/>
        </authorList>
    </citation>
    <scope>NUCLEOTIDE SEQUENCE [LARGE SCALE GENOMIC DNA]</scope>
    <source>
        <strain evidence="3 4">DSM 106739</strain>
    </source>
</reference>
<keyword evidence="2" id="KW-0732">Signal</keyword>
<dbReference type="AlphaFoldDB" id="A0A840BK81"/>
<dbReference type="Proteomes" id="UP000561045">
    <property type="component" value="Unassembled WGS sequence"/>
</dbReference>
<evidence type="ECO:0000313" key="3">
    <source>
        <dbReference type="EMBL" id="MBB4013951.1"/>
    </source>
</evidence>
<feature type="region of interest" description="Disordered" evidence="1">
    <location>
        <begin position="46"/>
        <end position="78"/>
    </location>
</feature>
<name>A0A840BK81_9RHOO</name>
<feature type="signal peptide" evidence="2">
    <location>
        <begin position="1"/>
        <end position="21"/>
    </location>
</feature>
<evidence type="ECO:0000313" key="4">
    <source>
        <dbReference type="Proteomes" id="UP000561045"/>
    </source>
</evidence>
<dbReference type="EMBL" id="JACIET010000002">
    <property type="protein sequence ID" value="MBB4013951.1"/>
    <property type="molecule type" value="Genomic_DNA"/>
</dbReference>
<gene>
    <name evidence="3" type="ORF">GGR36_003297</name>
</gene>
<evidence type="ECO:0000256" key="2">
    <source>
        <dbReference type="SAM" id="SignalP"/>
    </source>
</evidence>
<feature type="compositionally biased region" description="Basic and acidic residues" evidence="1">
    <location>
        <begin position="54"/>
        <end position="67"/>
    </location>
</feature>
<keyword evidence="4" id="KW-1185">Reference proteome</keyword>
<evidence type="ECO:0000256" key="1">
    <source>
        <dbReference type="SAM" id="MobiDB-lite"/>
    </source>
</evidence>
<accession>A0A840BK81</accession>
<sequence length="78" mass="8297">MNKKWLIIPALAGLANLAGCATDGEEARDPEERVVYSTGSNIPKRVRADSVTTADKDAVEDSIRRSIPDGARSTNTGP</sequence>
<protein>
    <submittedName>
        <fullName evidence="3">Uncharacterized protein</fullName>
    </submittedName>
</protein>
<feature type="chain" id="PRO_5032971129" evidence="2">
    <location>
        <begin position="22"/>
        <end position="78"/>
    </location>
</feature>
<organism evidence="3 4">
    <name type="scientific">Niveibacterium umoris</name>
    <dbReference type="NCBI Taxonomy" id="1193620"/>
    <lineage>
        <taxon>Bacteria</taxon>
        <taxon>Pseudomonadati</taxon>
        <taxon>Pseudomonadota</taxon>
        <taxon>Betaproteobacteria</taxon>
        <taxon>Rhodocyclales</taxon>
        <taxon>Rhodocyclaceae</taxon>
        <taxon>Niveibacterium</taxon>
    </lineage>
</organism>
<proteinExistence type="predicted"/>